<protein>
    <recommendedName>
        <fullName evidence="4">CC-NBS-LRR protein</fullName>
    </recommendedName>
</protein>
<dbReference type="AlphaFoldDB" id="A0AAW2D8U7"/>
<dbReference type="EMBL" id="JAZDWU010000003">
    <property type="protein sequence ID" value="KAL0007005.1"/>
    <property type="molecule type" value="Genomic_DNA"/>
</dbReference>
<comment type="caution">
    <text evidence="2">The sequence shown here is derived from an EMBL/GenBank/DDBJ whole genome shotgun (WGS) entry which is preliminary data.</text>
</comment>
<gene>
    <name evidence="2" type="ORF">SO802_008507</name>
</gene>
<evidence type="ECO:0000256" key="1">
    <source>
        <dbReference type="ARBA" id="ARBA00022821"/>
    </source>
</evidence>
<dbReference type="Proteomes" id="UP001459277">
    <property type="component" value="Unassembled WGS sequence"/>
</dbReference>
<evidence type="ECO:0000313" key="3">
    <source>
        <dbReference type="Proteomes" id="UP001459277"/>
    </source>
</evidence>
<organism evidence="2 3">
    <name type="scientific">Lithocarpus litseifolius</name>
    <dbReference type="NCBI Taxonomy" id="425828"/>
    <lineage>
        <taxon>Eukaryota</taxon>
        <taxon>Viridiplantae</taxon>
        <taxon>Streptophyta</taxon>
        <taxon>Embryophyta</taxon>
        <taxon>Tracheophyta</taxon>
        <taxon>Spermatophyta</taxon>
        <taxon>Magnoliopsida</taxon>
        <taxon>eudicotyledons</taxon>
        <taxon>Gunneridae</taxon>
        <taxon>Pentapetalae</taxon>
        <taxon>rosids</taxon>
        <taxon>fabids</taxon>
        <taxon>Fagales</taxon>
        <taxon>Fagaceae</taxon>
        <taxon>Lithocarpus</taxon>
    </lineage>
</organism>
<dbReference type="Gene3D" id="3.80.10.10">
    <property type="entry name" value="Ribonuclease Inhibitor"/>
    <property type="match status" value="3"/>
</dbReference>
<sequence>MKVSEISELMEVAGLHSLKIEECDALEFIPEEVMDGNPSLQHLYIINCCSLKSFPQGHSLTALKILYIQNCKKLEFLTPAKREHQFALEHLCIGSSCDSMIVLPLHLFRNLISLSIWNCANLESLTITEGIQEKLTFLEALEIRDCPKLVSFPKGGFPTPNLSSIWISNCKILVKLPDQLHTLGSLRSMFINNCPELVSLPEGGLPFMLSLLCVTSCEKLNLGSEWGLHKLKYLRQLEIEGGCKNVKSFTEDNILLPCNLSSLRISGLSNLRDLNGLQHLTALKTLEISCCNKLQSLPEEDLPSSLSSLCIKDCSLLIPKHPNKRKRLV</sequence>
<accession>A0AAW2D8U7</accession>
<reference evidence="2 3" key="1">
    <citation type="submission" date="2024-01" db="EMBL/GenBank/DDBJ databases">
        <title>A telomere-to-telomere, gap-free genome of sweet tea (Lithocarpus litseifolius).</title>
        <authorList>
            <person name="Zhou J."/>
        </authorList>
    </citation>
    <scope>NUCLEOTIDE SEQUENCE [LARGE SCALE GENOMIC DNA]</scope>
    <source>
        <strain evidence="2">Zhou-2022a</strain>
        <tissue evidence="2">Leaf</tissue>
    </source>
</reference>
<evidence type="ECO:0000313" key="2">
    <source>
        <dbReference type="EMBL" id="KAL0007005.1"/>
    </source>
</evidence>
<keyword evidence="1" id="KW-0611">Plant defense</keyword>
<dbReference type="GO" id="GO:0006952">
    <property type="term" value="P:defense response"/>
    <property type="evidence" value="ECO:0007669"/>
    <property type="project" value="UniProtKB-KW"/>
</dbReference>
<dbReference type="PANTHER" id="PTHR36766:SF51">
    <property type="entry name" value="DISEASE RESISTANCE RPP13-LIKE PROTEIN 1"/>
    <property type="match status" value="1"/>
</dbReference>
<dbReference type="PANTHER" id="PTHR36766">
    <property type="entry name" value="PLANT BROAD-SPECTRUM MILDEW RESISTANCE PROTEIN RPW8"/>
    <property type="match status" value="1"/>
</dbReference>
<name>A0AAW2D8U7_9ROSI</name>
<dbReference type="InterPro" id="IPR032675">
    <property type="entry name" value="LRR_dom_sf"/>
</dbReference>
<dbReference type="SUPFAM" id="SSF52058">
    <property type="entry name" value="L domain-like"/>
    <property type="match status" value="1"/>
</dbReference>
<evidence type="ECO:0008006" key="4">
    <source>
        <dbReference type="Google" id="ProtNLM"/>
    </source>
</evidence>
<keyword evidence="3" id="KW-1185">Reference proteome</keyword>
<proteinExistence type="predicted"/>